<dbReference type="Proteomes" id="UP001565368">
    <property type="component" value="Unassembled WGS sequence"/>
</dbReference>
<dbReference type="Pfam" id="PF23585">
    <property type="entry name" value="DUF7137"/>
    <property type="match status" value="1"/>
</dbReference>
<name>A0ABR3Q7S7_9TREE</name>
<keyword evidence="5" id="KW-1185">Reference proteome</keyword>
<evidence type="ECO:0000256" key="2">
    <source>
        <dbReference type="SAM" id="Phobius"/>
    </source>
</evidence>
<dbReference type="RefSeq" id="XP_069210729.1">
    <property type="nucleotide sequence ID" value="XM_069350343.1"/>
</dbReference>
<feature type="compositionally biased region" description="Gly residues" evidence="1">
    <location>
        <begin position="19"/>
        <end position="51"/>
    </location>
</feature>
<sequence>MANAYATIVKRQDPPNNGGNNGGNNNGGNNNGGNNNGGNNGGNNNGNGGGAQPTQPPNSQQSGSNSASSTSTSSIPDSVPAGGILMIDPPNTASSSYYKIHPSEFITFRWNFTSLVATPSSLTVVASCPENGNTYPVGPTDGSRNTINGAATQVVWNPYQWQQQPGQPKFAVAEYQLKIYAGDPGARPLPGRLTPYSGTKFGMYLPAAATPLAEWTCTTCSGAVEALSQPAGLSIFMSLVIVLITTMGMLRAH</sequence>
<reference evidence="4 5" key="1">
    <citation type="submission" date="2023-08" db="EMBL/GenBank/DDBJ databases">
        <title>Annotated Genome Sequence of Vanrija albida AlHP1.</title>
        <authorList>
            <person name="Herzog R."/>
        </authorList>
    </citation>
    <scope>NUCLEOTIDE SEQUENCE [LARGE SCALE GENOMIC DNA]</scope>
    <source>
        <strain evidence="4 5">AlHP1</strain>
    </source>
</reference>
<keyword evidence="2" id="KW-1133">Transmembrane helix</keyword>
<keyword evidence="2" id="KW-0472">Membrane</keyword>
<evidence type="ECO:0000256" key="1">
    <source>
        <dbReference type="SAM" id="MobiDB-lite"/>
    </source>
</evidence>
<dbReference type="InterPro" id="IPR055561">
    <property type="entry name" value="DUF7137"/>
</dbReference>
<comment type="caution">
    <text evidence="4">The sequence shown here is derived from an EMBL/GenBank/DDBJ whole genome shotgun (WGS) entry which is preliminary data.</text>
</comment>
<gene>
    <name evidence="4" type="ORF">Q8F55_001727</name>
</gene>
<feature type="transmembrane region" description="Helical" evidence="2">
    <location>
        <begin position="231"/>
        <end position="250"/>
    </location>
</feature>
<evidence type="ECO:0000259" key="3">
    <source>
        <dbReference type="Pfam" id="PF23585"/>
    </source>
</evidence>
<dbReference type="EMBL" id="JBBXJM010000002">
    <property type="protein sequence ID" value="KAL1410785.1"/>
    <property type="molecule type" value="Genomic_DNA"/>
</dbReference>
<proteinExistence type="predicted"/>
<protein>
    <recommendedName>
        <fullName evidence="3">DUF7137 domain-containing protein</fullName>
    </recommendedName>
</protein>
<organism evidence="4 5">
    <name type="scientific">Vanrija albida</name>
    <dbReference type="NCBI Taxonomy" id="181172"/>
    <lineage>
        <taxon>Eukaryota</taxon>
        <taxon>Fungi</taxon>
        <taxon>Dikarya</taxon>
        <taxon>Basidiomycota</taxon>
        <taxon>Agaricomycotina</taxon>
        <taxon>Tremellomycetes</taxon>
        <taxon>Trichosporonales</taxon>
        <taxon>Trichosporonaceae</taxon>
        <taxon>Vanrija</taxon>
    </lineage>
</organism>
<keyword evidence="2" id="KW-0812">Transmembrane</keyword>
<accession>A0ABR3Q7S7</accession>
<feature type="compositionally biased region" description="Low complexity" evidence="1">
    <location>
        <begin position="57"/>
        <end position="74"/>
    </location>
</feature>
<feature type="domain" description="DUF7137" evidence="3">
    <location>
        <begin position="79"/>
        <end position="219"/>
    </location>
</feature>
<feature type="region of interest" description="Disordered" evidence="1">
    <location>
        <begin position="1"/>
        <end position="87"/>
    </location>
</feature>
<dbReference type="PANTHER" id="PTHR42028">
    <property type="entry name" value="CHROMOSOME 1, WHOLE GENOME SHOTGUN SEQUENCE"/>
    <property type="match status" value="1"/>
</dbReference>
<dbReference type="GeneID" id="95982770"/>
<evidence type="ECO:0000313" key="4">
    <source>
        <dbReference type="EMBL" id="KAL1410785.1"/>
    </source>
</evidence>
<evidence type="ECO:0000313" key="5">
    <source>
        <dbReference type="Proteomes" id="UP001565368"/>
    </source>
</evidence>
<dbReference type="PANTHER" id="PTHR42028:SF1">
    <property type="entry name" value="YALI0E30657P"/>
    <property type="match status" value="1"/>
</dbReference>